<feature type="chain" id="PRO_5008530158" evidence="1">
    <location>
        <begin position="23"/>
        <end position="379"/>
    </location>
</feature>
<evidence type="ECO:0000313" key="3">
    <source>
        <dbReference type="Proteomes" id="UP000092884"/>
    </source>
</evidence>
<keyword evidence="3" id="KW-1185">Reference proteome</keyword>
<dbReference type="OrthoDB" id="5327099at2"/>
<feature type="signal peptide" evidence="1">
    <location>
        <begin position="1"/>
        <end position="22"/>
    </location>
</feature>
<gene>
    <name evidence="2" type="ORF">BBW65_01405</name>
</gene>
<protein>
    <submittedName>
        <fullName evidence="2">Uncharacterized protein</fullName>
    </submittedName>
</protein>
<dbReference type="Proteomes" id="UP000092884">
    <property type="component" value="Chromosome"/>
</dbReference>
<accession>A0A1B1U467</accession>
<name>A0A1B1U467_9HELI</name>
<organism evidence="2 3">
    <name type="scientific">Helicobacter enhydrae</name>
    <dbReference type="NCBI Taxonomy" id="222136"/>
    <lineage>
        <taxon>Bacteria</taxon>
        <taxon>Pseudomonadati</taxon>
        <taxon>Campylobacterota</taxon>
        <taxon>Epsilonproteobacteria</taxon>
        <taxon>Campylobacterales</taxon>
        <taxon>Helicobacteraceae</taxon>
        <taxon>Helicobacter</taxon>
    </lineage>
</organism>
<sequence>MCRFFKLQCFLFLIFLYGESPASTSAPSPTSNQALGDSLAPKAHWIYDVDFGFLFDNLEDSDPYWATRTLLSAKLSPEVGLAFDNQTIKLGGYFILDMGEQVPQNGGMTLYYSFDSADFSAYLGAFPKKYQIGKYPLLYWREDYDFYHSNFNGTMFQYHSADNGTDVELILNWYGGKLIKRIDEFMLEGFWQSNFYDRLLFIGASSLVFHIKNDEILNPTIYESAYLLDRIYYEARIGSDLSSLAPSFDQLSLQLSLLASLERKRFLDKGIEPFDHRIGGELGFQIQYQGFGFGNSLYVGDSHMKFFSQYGDDLKNAGYSGLPFYQSSLYNRSELYYQYQNSYLNLKCSVIFHTTQKHFAHQQMITLSLDTEKLLRQLF</sequence>
<evidence type="ECO:0000256" key="1">
    <source>
        <dbReference type="SAM" id="SignalP"/>
    </source>
</evidence>
<dbReference type="AlphaFoldDB" id="A0A1B1U467"/>
<dbReference type="EMBL" id="CP016503">
    <property type="protein sequence ID" value="ANV97546.1"/>
    <property type="molecule type" value="Genomic_DNA"/>
</dbReference>
<reference evidence="3" key="1">
    <citation type="submission" date="2016-07" db="EMBL/GenBank/DDBJ databases">
        <authorList>
            <person name="Florea S."/>
            <person name="Webb J.S."/>
            <person name="Jaromczyk J."/>
            <person name="Schardl C.L."/>
        </authorList>
    </citation>
    <scope>NUCLEOTIDE SEQUENCE [LARGE SCALE GENOMIC DNA]</scope>
    <source>
        <strain evidence="3">MIT 01-6242</strain>
    </source>
</reference>
<proteinExistence type="predicted"/>
<dbReference type="KEGG" id="het:BBW65_01405"/>
<dbReference type="STRING" id="222136.BBW65_01405"/>
<keyword evidence="1" id="KW-0732">Signal</keyword>
<evidence type="ECO:0000313" key="2">
    <source>
        <dbReference type="EMBL" id="ANV97546.1"/>
    </source>
</evidence>